<name>A0A8H7V1W8_9FUNG</name>
<reference evidence="2" key="1">
    <citation type="submission" date="2020-12" db="EMBL/GenBank/DDBJ databases">
        <title>Metabolic potential, ecology and presence of endohyphal bacteria is reflected in genomic diversity of Mucoromycotina.</title>
        <authorList>
            <person name="Muszewska A."/>
            <person name="Okrasinska A."/>
            <person name="Steczkiewicz K."/>
            <person name="Drgas O."/>
            <person name="Orlowska M."/>
            <person name="Perlinska-Lenart U."/>
            <person name="Aleksandrzak-Piekarczyk T."/>
            <person name="Szatraj K."/>
            <person name="Zielenkiewicz U."/>
            <person name="Pilsyk S."/>
            <person name="Malc E."/>
            <person name="Mieczkowski P."/>
            <person name="Kruszewska J.S."/>
            <person name="Biernat P."/>
            <person name="Pawlowska J."/>
        </authorList>
    </citation>
    <scope>NUCLEOTIDE SEQUENCE</scope>
    <source>
        <strain evidence="2">WA0000017839</strain>
    </source>
</reference>
<evidence type="ECO:0000259" key="1">
    <source>
        <dbReference type="Pfam" id="PF24781"/>
    </source>
</evidence>
<gene>
    <name evidence="2" type="ORF">INT47_000296</name>
</gene>
<dbReference type="InterPro" id="IPR003516">
    <property type="entry name" value="FANCA"/>
</dbReference>
<dbReference type="InterPro" id="IPR055386">
    <property type="entry name" value="FANCA_helical"/>
</dbReference>
<sequence>MTSKQSDTLFAKSPLLQYLSTWFFEFEHNSKLELSSFALDLFNLGTESRENAPDISLLLHVYNSGCKQLSVRGEDHIRIPDIITTLTHACKKSLEQENSGGLAVILTFAQFAFEHMHVSVGYNYANWFQDTFIHSGTTILNKKMGMVFINELERLSQYELPSILQIHGKALHYCTNIANASIYVSTVKKRLLELGVDSTFRNYPQSMKTPIQSVVVALEDEVSDIIHQFVRRDEIVPHSLLSAAVFRRAWFISTFLPKLFSWQGKEISARDKLIEALRKDKKIPEAMYSDFIQKK</sequence>
<dbReference type="EMBL" id="JAEPRD010000085">
    <property type="protein sequence ID" value="KAG2200303.1"/>
    <property type="molecule type" value="Genomic_DNA"/>
</dbReference>
<accession>A0A8H7V1W8</accession>
<organism evidence="2 3">
    <name type="scientific">Mucor saturninus</name>
    <dbReference type="NCBI Taxonomy" id="64648"/>
    <lineage>
        <taxon>Eukaryota</taxon>
        <taxon>Fungi</taxon>
        <taxon>Fungi incertae sedis</taxon>
        <taxon>Mucoromycota</taxon>
        <taxon>Mucoromycotina</taxon>
        <taxon>Mucoromycetes</taxon>
        <taxon>Mucorales</taxon>
        <taxon>Mucorineae</taxon>
        <taxon>Mucoraceae</taxon>
        <taxon>Mucor</taxon>
    </lineage>
</organism>
<dbReference type="GO" id="GO:0043240">
    <property type="term" value="C:Fanconi anaemia nuclear complex"/>
    <property type="evidence" value="ECO:0007669"/>
    <property type="project" value="InterPro"/>
</dbReference>
<dbReference type="AlphaFoldDB" id="A0A8H7V1W8"/>
<dbReference type="GO" id="GO:0036297">
    <property type="term" value="P:interstrand cross-link repair"/>
    <property type="evidence" value="ECO:0007669"/>
    <property type="project" value="InterPro"/>
</dbReference>
<dbReference type="Pfam" id="PF24781">
    <property type="entry name" value="FANCA_helical"/>
    <property type="match status" value="1"/>
</dbReference>
<feature type="domain" description="Fanconi anaemia group A protein helical" evidence="1">
    <location>
        <begin position="220"/>
        <end position="293"/>
    </location>
</feature>
<evidence type="ECO:0000313" key="3">
    <source>
        <dbReference type="Proteomes" id="UP000603453"/>
    </source>
</evidence>
<dbReference type="PANTHER" id="PTHR12047">
    <property type="entry name" value="FANCONI ANEMIA GROUP A PROTEIN"/>
    <property type="match status" value="1"/>
</dbReference>
<dbReference type="Proteomes" id="UP000603453">
    <property type="component" value="Unassembled WGS sequence"/>
</dbReference>
<protein>
    <recommendedName>
        <fullName evidence="1">Fanconi anaemia group A protein helical domain-containing protein</fullName>
    </recommendedName>
</protein>
<dbReference type="PANTHER" id="PTHR12047:SF2">
    <property type="entry name" value="FANCONI ANEMIA GROUP A PROTEIN"/>
    <property type="match status" value="1"/>
</dbReference>
<comment type="caution">
    <text evidence="2">The sequence shown here is derived from an EMBL/GenBank/DDBJ whole genome shotgun (WGS) entry which is preliminary data.</text>
</comment>
<evidence type="ECO:0000313" key="2">
    <source>
        <dbReference type="EMBL" id="KAG2200303.1"/>
    </source>
</evidence>
<keyword evidence="3" id="KW-1185">Reference proteome</keyword>
<dbReference type="OrthoDB" id="2287188at2759"/>
<proteinExistence type="predicted"/>